<name>A0ABX0UW40_9HYPH</name>
<accession>A0ABX0UW40</accession>
<protein>
    <submittedName>
        <fullName evidence="3">5-methylcytosine-specific restriction endonuclease McrA</fullName>
    </submittedName>
</protein>
<dbReference type="RefSeq" id="WP_166949440.1">
    <property type="nucleotide sequence ID" value="NZ_JAASQI010000002.1"/>
</dbReference>
<feature type="region of interest" description="Disordered" evidence="1">
    <location>
        <begin position="98"/>
        <end position="140"/>
    </location>
</feature>
<keyword evidence="3" id="KW-0255">Endonuclease</keyword>
<reference evidence="3 4" key="1">
    <citation type="submission" date="2020-03" db="EMBL/GenBank/DDBJ databases">
        <title>Genomic Encyclopedia of Type Strains, Phase IV (KMG-IV): sequencing the most valuable type-strain genomes for metagenomic binning, comparative biology and taxonomic classification.</title>
        <authorList>
            <person name="Goeker M."/>
        </authorList>
    </citation>
    <scope>NUCLEOTIDE SEQUENCE [LARGE SCALE GENOMIC DNA]</scope>
    <source>
        <strain evidence="3 4">DSM 103870</strain>
    </source>
</reference>
<organism evidence="3 4">
    <name type="scientific">Pseudochelatococcus lubricantis</name>
    <dbReference type="NCBI Taxonomy" id="1538102"/>
    <lineage>
        <taxon>Bacteria</taxon>
        <taxon>Pseudomonadati</taxon>
        <taxon>Pseudomonadota</taxon>
        <taxon>Alphaproteobacteria</taxon>
        <taxon>Hyphomicrobiales</taxon>
        <taxon>Chelatococcaceae</taxon>
        <taxon>Pseudochelatococcus</taxon>
    </lineage>
</organism>
<dbReference type="Proteomes" id="UP001429580">
    <property type="component" value="Unassembled WGS sequence"/>
</dbReference>
<evidence type="ECO:0000259" key="2">
    <source>
        <dbReference type="Pfam" id="PF01844"/>
    </source>
</evidence>
<comment type="caution">
    <text evidence="3">The sequence shown here is derived from an EMBL/GenBank/DDBJ whole genome shotgun (WGS) entry which is preliminary data.</text>
</comment>
<sequence>MTGSPTSRSVPEWIGASPDAAIPARVRVRVFERHGGICYRTGRKIRAGDKWQVDHIVAIINGGENRESNLAPILDDAHKAKTAEDVKIKAKTARLKKAHLGIREPSRMPGSKNSKIKRKLSGQVVDRATGEPIGGFRHDR</sequence>
<dbReference type="InterPro" id="IPR003615">
    <property type="entry name" value="HNH_nuc"/>
</dbReference>
<gene>
    <name evidence="3" type="ORF">FHS82_001002</name>
</gene>
<keyword evidence="3" id="KW-0540">Nuclease</keyword>
<dbReference type="Gene3D" id="1.10.30.50">
    <property type="match status" value="1"/>
</dbReference>
<evidence type="ECO:0000313" key="4">
    <source>
        <dbReference type="Proteomes" id="UP001429580"/>
    </source>
</evidence>
<dbReference type="Pfam" id="PF01844">
    <property type="entry name" value="HNH"/>
    <property type="match status" value="1"/>
</dbReference>
<keyword evidence="4" id="KW-1185">Reference proteome</keyword>
<proteinExistence type="predicted"/>
<evidence type="ECO:0000313" key="3">
    <source>
        <dbReference type="EMBL" id="NIJ57176.1"/>
    </source>
</evidence>
<dbReference type="CDD" id="cd00085">
    <property type="entry name" value="HNHc"/>
    <property type="match status" value="1"/>
</dbReference>
<dbReference type="EMBL" id="JAASQI010000002">
    <property type="protein sequence ID" value="NIJ57176.1"/>
    <property type="molecule type" value="Genomic_DNA"/>
</dbReference>
<evidence type="ECO:0000256" key="1">
    <source>
        <dbReference type="SAM" id="MobiDB-lite"/>
    </source>
</evidence>
<dbReference type="InterPro" id="IPR002711">
    <property type="entry name" value="HNH"/>
</dbReference>
<feature type="domain" description="HNH" evidence="2">
    <location>
        <begin position="38"/>
        <end position="83"/>
    </location>
</feature>
<dbReference type="GO" id="GO:0004519">
    <property type="term" value="F:endonuclease activity"/>
    <property type="evidence" value="ECO:0007669"/>
    <property type="project" value="UniProtKB-KW"/>
</dbReference>
<keyword evidence="3" id="KW-0378">Hydrolase</keyword>